<dbReference type="HOGENOM" id="CLU_1901904_0_0_2"/>
<evidence type="ECO:0000256" key="1">
    <source>
        <dbReference type="SAM" id="MobiDB-lite"/>
    </source>
</evidence>
<accession>G0LGC2</accession>
<dbReference type="Pfam" id="PF24382">
    <property type="entry name" value="DUF7538"/>
    <property type="match status" value="1"/>
</dbReference>
<reference evidence="2 3" key="1">
    <citation type="journal article" date="2011" name="PLoS ONE">
        <title>Haloquadratum walsbyi: limited diversity in a global pond.</title>
        <authorList>
            <person name="Dyall-Smith M."/>
            <person name="Pfeiffer F."/>
            <person name="Klee K."/>
            <person name="Palm P."/>
            <person name="Gross K."/>
            <person name="Schuster S.C."/>
            <person name="Rampp M."/>
            <person name="Oesterhelt D."/>
        </authorList>
    </citation>
    <scope>NUCLEOTIDE SEQUENCE [LARGE SCALE GENOMIC DNA]</scope>
    <source>
        <strain evidence="3">DSM 16854 / JCM 12705 / C23</strain>
    </source>
</reference>
<feature type="compositionally biased region" description="Polar residues" evidence="1">
    <location>
        <begin position="27"/>
        <end position="37"/>
    </location>
</feature>
<dbReference type="Proteomes" id="UP000007954">
    <property type="component" value="Chromosome"/>
</dbReference>
<evidence type="ECO:0000313" key="2">
    <source>
        <dbReference type="EMBL" id="CCC39142.1"/>
    </source>
</evidence>
<protein>
    <submittedName>
        <fullName evidence="2">Uncharacterized protein</fullName>
    </submittedName>
</protein>
<gene>
    <name evidence="2" type="ordered locus">Hqrw_1174</name>
</gene>
<dbReference type="KEGG" id="hwc:Hqrw_1174"/>
<sequence>MNNVPDEEQVGDNQTEEAAETHAGGDQSISKSANNKYENVDTVADNNTLDGLSELEGWSVDTYAARVHYQGESDRYSIEFYAPSNCVLYWKVKGDGETAVPVGRMTVPDPLRTRIRSDLADAGIDPAVEDRTL</sequence>
<name>G0LGC2_HALWC</name>
<organism evidence="2 3">
    <name type="scientific">Haloquadratum walsbyi (strain DSM 16854 / JCM 12705 / C23)</name>
    <dbReference type="NCBI Taxonomy" id="768065"/>
    <lineage>
        <taxon>Archaea</taxon>
        <taxon>Methanobacteriati</taxon>
        <taxon>Methanobacteriota</taxon>
        <taxon>Stenosarchaea group</taxon>
        <taxon>Halobacteria</taxon>
        <taxon>Halobacteriales</taxon>
        <taxon>Haloferacaceae</taxon>
        <taxon>Haloquadratum</taxon>
    </lineage>
</organism>
<dbReference type="EMBL" id="FR746099">
    <property type="protein sequence ID" value="CCC39142.1"/>
    <property type="molecule type" value="Genomic_DNA"/>
</dbReference>
<feature type="region of interest" description="Disordered" evidence="1">
    <location>
        <begin position="1"/>
        <end position="37"/>
    </location>
</feature>
<dbReference type="InterPro" id="IPR055960">
    <property type="entry name" value="DUF7538"/>
</dbReference>
<dbReference type="AlphaFoldDB" id="G0LGC2"/>
<feature type="compositionally biased region" description="Acidic residues" evidence="1">
    <location>
        <begin position="1"/>
        <end position="18"/>
    </location>
</feature>
<evidence type="ECO:0000313" key="3">
    <source>
        <dbReference type="Proteomes" id="UP000007954"/>
    </source>
</evidence>
<proteinExistence type="predicted"/>